<evidence type="ECO:0000256" key="1">
    <source>
        <dbReference type="PROSITE-ProRule" id="PRU00339"/>
    </source>
</evidence>
<feature type="transmembrane region" description="Helical" evidence="4">
    <location>
        <begin position="44"/>
        <end position="65"/>
    </location>
</feature>
<evidence type="ECO:0000256" key="4">
    <source>
        <dbReference type="SAM" id="Phobius"/>
    </source>
</evidence>
<feature type="coiled-coil region" evidence="2">
    <location>
        <begin position="427"/>
        <end position="454"/>
    </location>
</feature>
<dbReference type="GO" id="GO:0042802">
    <property type="term" value="F:identical protein binding"/>
    <property type="evidence" value="ECO:0007669"/>
    <property type="project" value="InterPro"/>
</dbReference>
<keyword evidence="4" id="KW-0472">Membrane</keyword>
<protein>
    <submittedName>
        <fullName evidence="5">Uncharacterized protein</fullName>
    </submittedName>
</protein>
<feature type="region of interest" description="Disordered" evidence="3">
    <location>
        <begin position="67"/>
        <end position="94"/>
    </location>
</feature>
<sequence length="642" mass="72274">MYAAQCNDRRASVLLIRLYALGRRGRAVPLLEAFHRSGLEMQKLAWFHVPALALTLIVGGCSGLATDPGKGDTSREEQPADSPDSGTDDTTEESVESAVMDSEEIEYRDFPPDVLFALLSAELAAQRGRYDVTLMNYAQSAADTQDPAVIRRAMQIAQALDATNAQRQIAEVWLKKEPNHPQALRIAALAELREGNLEQALAYMEKLHEQGAEAQFDTLANQARALPAEQQQQMLELYGRMHERYPDATAITYSLALLNDNTGNSERALELTESLVAEESNFQPAVTLKGKLLYDLDRGEEAIDYLREQARRFPDNRRLGTLYARVLVNEGKLQAAEDEFEALMDRFPEATGLKLSRALVALENDHPETAETLLNELLAEGVHTNQAHFYLGRLADRRDNPNEALHHYAQVEGGNHFFQALARASYIRAEQGELEAVRSNLENLRSRLPDQSARLWQMEINLLLDLGDPEKALEVASSALEQNPDNTEIRYTRAMLRERTGNIEGMEADLRQVLEAEPENAVALNALGYTLTVHTERYDEAEKLIMQALELDPDNPAILDSAGWIHYHRGEHEEALEYLGKAYERLQDPEIAAHLGRVLWAVDRREEARTLWRRTLEETDNTEALKPLLEILEELDLEPEAL</sequence>
<dbReference type="Pfam" id="PF07721">
    <property type="entry name" value="TPR_4"/>
    <property type="match status" value="1"/>
</dbReference>
<dbReference type="InterPro" id="IPR011990">
    <property type="entry name" value="TPR-like_helical_dom_sf"/>
</dbReference>
<dbReference type="PANTHER" id="PTHR12558:SF33">
    <property type="entry name" value="BLL7664 PROTEIN"/>
    <property type="match status" value="1"/>
</dbReference>
<feature type="repeat" description="TPR" evidence="1">
    <location>
        <begin position="453"/>
        <end position="486"/>
    </location>
</feature>
<evidence type="ECO:0000256" key="2">
    <source>
        <dbReference type="SAM" id="Coils"/>
    </source>
</evidence>
<reference evidence="5 6" key="1">
    <citation type="submission" date="2017-08" db="EMBL/GenBank/DDBJ databases">
        <title>Halovibrio sewagensis sp. nov., isolated from wastewater of high salinity.</title>
        <authorList>
            <person name="Dong X."/>
            <person name="Zhang G."/>
        </authorList>
    </citation>
    <scope>NUCLEOTIDE SEQUENCE [LARGE SCALE GENOMIC DNA]</scope>
    <source>
        <strain evidence="5 6">YL5-2</strain>
    </source>
</reference>
<dbReference type="SMART" id="SM00028">
    <property type="entry name" value="TPR"/>
    <property type="match status" value="7"/>
</dbReference>
<proteinExistence type="predicted"/>
<dbReference type="Gene3D" id="1.25.40.10">
    <property type="entry name" value="Tetratricopeptide repeat domain"/>
    <property type="match status" value="2"/>
</dbReference>
<accession>A0A2A2F664</accession>
<evidence type="ECO:0000313" key="5">
    <source>
        <dbReference type="EMBL" id="PAU80033.1"/>
    </source>
</evidence>
<feature type="compositionally biased region" description="Basic and acidic residues" evidence="3">
    <location>
        <begin position="69"/>
        <end position="78"/>
    </location>
</feature>
<dbReference type="InterPro" id="IPR011717">
    <property type="entry name" value="TPR-4"/>
</dbReference>
<evidence type="ECO:0000313" key="6">
    <source>
        <dbReference type="Proteomes" id="UP000218896"/>
    </source>
</evidence>
<dbReference type="Pfam" id="PF13432">
    <property type="entry name" value="TPR_16"/>
    <property type="match status" value="2"/>
</dbReference>
<dbReference type="SUPFAM" id="SSF48452">
    <property type="entry name" value="TPR-like"/>
    <property type="match status" value="2"/>
</dbReference>
<dbReference type="Proteomes" id="UP000218896">
    <property type="component" value="Unassembled WGS sequence"/>
</dbReference>
<dbReference type="AlphaFoldDB" id="A0A2A2F664"/>
<keyword evidence="4" id="KW-1133">Transmembrane helix</keyword>
<evidence type="ECO:0000256" key="3">
    <source>
        <dbReference type="SAM" id="MobiDB-lite"/>
    </source>
</evidence>
<dbReference type="InterPro" id="IPR019734">
    <property type="entry name" value="TPR_rpt"/>
</dbReference>
<gene>
    <name evidence="5" type="ORF">CK501_10285</name>
</gene>
<dbReference type="Pfam" id="PF13428">
    <property type="entry name" value="TPR_14"/>
    <property type="match status" value="1"/>
</dbReference>
<dbReference type="Pfam" id="PF13424">
    <property type="entry name" value="TPR_12"/>
    <property type="match status" value="1"/>
</dbReference>
<keyword evidence="1" id="KW-0802">TPR repeat</keyword>
<keyword evidence="2" id="KW-0175">Coiled coil</keyword>
<name>A0A2A2F664_9GAMM</name>
<keyword evidence="6" id="KW-1185">Reference proteome</keyword>
<dbReference type="PROSITE" id="PS50005">
    <property type="entry name" value="TPR"/>
    <property type="match status" value="1"/>
</dbReference>
<organism evidence="5 6">
    <name type="scientific">Halovibrio salipaludis</name>
    <dbReference type="NCBI Taxonomy" id="2032626"/>
    <lineage>
        <taxon>Bacteria</taxon>
        <taxon>Pseudomonadati</taxon>
        <taxon>Pseudomonadota</taxon>
        <taxon>Gammaproteobacteria</taxon>
        <taxon>Oceanospirillales</taxon>
        <taxon>Halomonadaceae</taxon>
        <taxon>Halovibrio</taxon>
    </lineage>
</organism>
<dbReference type="EMBL" id="NSKD01000004">
    <property type="protein sequence ID" value="PAU80033.1"/>
    <property type="molecule type" value="Genomic_DNA"/>
</dbReference>
<keyword evidence="4" id="KW-0812">Transmembrane</keyword>
<dbReference type="PANTHER" id="PTHR12558">
    <property type="entry name" value="CELL DIVISION CYCLE 16,23,27"/>
    <property type="match status" value="1"/>
</dbReference>
<comment type="caution">
    <text evidence="5">The sequence shown here is derived from an EMBL/GenBank/DDBJ whole genome shotgun (WGS) entry which is preliminary data.</text>
</comment>